<dbReference type="OrthoDB" id="70465at2759"/>
<proteinExistence type="predicted"/>
<keyword evidence="6" id="KW-1185">Reference proteome</keyword>
<evidence type="ECO:0000256" key="2">
    <source>
        <dbReference type="SAM" id="Coils"/>
    </source>
</evidence>
<keyword evidence="1" id="KW-0802">TPR repeat</keyword>
<feature type="coiled-coil region" evidence="2">
    <location>
        <begin position="963"/>
        <end position="990"/>
    </location>
</feature>
<gene>
    <name evidence="5" type="primary">Aste57867_21677</name>
    <name evidence="4" type="ORF">As57867_021608</name>
    <name evidence="5" type="ORF">ASTE57867_21677</name>
</gene>
<dbReference type="SUPFAM" id="SSF48452">
    <property type="entry name" value="TPR-like"/>
    <property type="match status" value="1"/>
</dbReference>
<accession>A0A485LI58</accession>
<dbReference type="PROSITE" id="PS50005">
    <property type="entry name" value="TPR"/>
    <property type="match status" value="1"/>
</dbReference>
<name>A0A485LI58_9STRA</name>
<reference evidence="5 6" key="1">
    <citation type="submission" date="2019-03" db="EMBL/GenBank/DDBJ databases">
        <authorList>
            <person name="Gaulin E."/>
            <person name="Dumas B."/>
        </authorList>
    </citation>
    <scope>NUCLEOTIDE SEQUENCE [LARGE SCALE GENOMIC DNA]</scope>
    <source>
        <strain evidence="5">CBS 568.67</strain>
    </source>
</reference>
<dbReference type="InterPro" id="IPR011990">
    <property type="entry name" value="TPR-like_helical_dom_sf"/>
</dbReference>
<feature type="region of interest" description="Disordered" evidence="3">
    <location>
        <begin position="275"/>
        <end position="296"/>
    </location>
</feature>
<dbReference type="EMBL" id="CAADRA010007019">
    <property type="protein sequence ID" value="VFT98346.1"/>
    <property type="molecule type" value="Genomic_DNA"/>
</dbReference>
<sequence>MMRMGRGLDDIIHEELLLEAAALPPTHSSISEDNEVAMPAECIKLITGVLVQFNHEWLAAYATQGHKCKMASQYITQQSPWLNDHFQKLRVLTDPTSRHAAALVQQYEAMLSTRRRPFNQRPTAAAPESKRMVEPLALILYCATQDRCSEFRVESFLKEVSMYMTSPSILARANQAGMATPLYRLLVRHRHNQTRLLIVNILLKLAELDAAAVVRGCDIGAQGQPILPNIFIQTLTKRHPDCAALNEPATRLLHIFDMRRSSFFLEIDTASTPRSRSLVSRSAGKPPKKSPIQLSSLASPSYNLPINMDELNELSPYLPQPKDIFGLPRQRPASTAVRRANSSSSVGKPHPATTSEASSSPMSARKTQLAPLDEIEQRLRAFDLVPPQGKHHAITKKPCEVALPLIHHEQHPADAAPPVLARPPPTRGHPTRYSSRELNSVRGFEWYWRTLPPNHAALTPHAKLKAVCKAAVAMHAGRVFDRAVELYELALTMPVPSALRICPTPDDCDVVPVSLPLKLYLNLGSASLSLGLVLESIRAFETAIRMQPQHVWGHFKLGLAYKAAGRLDDAIAQWTAVAKLFPQAQVALEDAEREKLHARRVVTAPSLPSASTKSMAARPSAKQRLIDVLHYLAHMGTHMNIHWPHVFATVDRYRLGVVTAASFKEILTTTGLGLTGAEHTDLVRYLRDPNDSRYISYKLLLTDPTFAAASHGHAGVTLDEHCFHGTRKRTTMEKLRVPLHMIAQNECLQYFATLGDWARFGVAKAVAMPVLHASWQPHLMRVPCCPTSVVTAEAAIVVRNAVMSGSLQAKNRILARRRIAHKLSVTLASQAQYMASVHMSRWRKDAVHNVSTNMGAHVVYCGMARAMLKRRAAAAQTHVATIDSVLHASRARAHHAVCALAKRHDAATWLAALAEKAHGQGNARRKSVVWLGKTATKAVDVVGRREYETRGLEAVGWRAAKWCMDVQDARDELETQVMRARAALEEMRVEALARLVATARAVVAQTVVTTIVHTMVLNVTAMRLQEKAAFGSRDQNEAEAEPLPEFESMPSDLDMDDGKLSKGIATTMEDTRNKPTDDVAPSYMDKVPGVDRDDEWAFDDETPPARVEGGDNLTGRCDYYEMGVEANTPREEPQLRVDS</sequence>
<feature type="region of interest" description="Disordered" evidence="3">
    <location>
        <begin position="415"/>
        <end position="434"/>
    </location>
</feature>
<dbReference type="Gene3D" id="1.25.40.10">
    <property type="entry name" value="Tetratricopeptide repeat domain"/>
    <property type="match status" value="1"/>
</dbReference>
<feature type="region of interest" description="Disordered" evidence="3">
    <location>
        <begin position="1030"/>
        <end position="1054"/>
    </location>
</feature>
<dbReference type="EMBL" id="VJMH01006993">
    <property type="protein sequence ID" value="KAF0686490.1"/>
    <property type="molecule type" value="Genomic_DNA"/>
</dbReference>
<dbReference type="Proteomes" id="UP000332933">
    <property type="component" value="Unassembled WGS sequence"/>
</dbReference>
<evidence type="ECO:0000256" key="1">
    <source>
        <dbReference type="PROSITE-ProRule" id="PRU00339"/>
    </source>
</evidence>
<feature type="compositionally biased region" description="Acidic residues" evidence="3">
    <location>
        <begin position="1092"/>
        <end position="1102"/>
    </location>
</feature>
<feature type="region of interest" description="Disordered" evidence="3">
    <location>
        <begin position="1070"/>
        <end position="1114"/>
    </location>
</feature>
<feature type="repeat" description="TPR" evidence="1">
    <location>
        <begin position="517"/>
        <end position="550"/>
    </location>
</feature>
<protein>
    <submittedName>
        <fullName evidence="5">Aste57867_21677 protein</fullName>
    </submittedName>
</protein>
<evidence type="ECO:0000313" key="5">
    <source>
        <dbReference type="EMBL" id="VFT98346.1"/>
    </source>
</evidence>
<evidence type="ECO:0000256" key="3">
    <source>
        <dbReference type="SAM" id="MobiDB-lite"/>
    </source>
</evidence>
<dbReference type="InterPro" id="IPR019734">
    <property type="entry name" value="TPR_rpt"/>
</dbReference>
<organism evidence="5 6">
    <name type="scientific">Aphanomyces stellatus</name>
    <dbReference type="NCBI Taxonomy" id="120398"/>
    <lineage>
        <taxon>Eukaryota</taxon>
        <taxon>Sar</taxon>
        <taxon>Stramenopiles</taxon>
        <taxon>Oomycota</taxon>
        <taxon>Saprolegniomycetes</taxon>
        <taxon>Saprolegniales</taxon>
        <taxon>Verrucalvaceae</taxon>
        <taxon>Aphanomyces</taxon>
    </lineage>
</organism>
<keyword evidence="2" id="KW-0175">Coiled coil</keyword>
<reference evidence="4" key="2">
    <citation type="submission" date="2019-06" db="EMBL/GenBank/DDBJ databases">
        <title>Genomics analysis of Aphanomyces spp. identifies a new class of oomycete effector associated with host adaptation.</title>
        <authorList>
            <person name="Gaulin E."/>
        </authorList>
    </citation>
    <scope>NUCLEOTIDE SEQUENCE</scope>
    <source>
        <strain evidence="4">CBS 578.67</strain>
    </source>
</reference>
<evidence type="ECO:0000313" key="6">
    <source>
        <dbReference type="Proteomes" id="UP000332933"/>
    </source>
</evidence>
<dbReference type="AlphaFoldDB" id="A0A485LI58"/>
<dbReference type="SMART" id="SM00028">
    <property type="entry name" value="TPR"/>
    <property type="match status" value="2"/>
</dbReference>
<feature type="region of interest" description="Disordered" evidence="3">
    <location>
        <begin position="322"/>
        <end position="367"/>
    </location>
</feature>
<feature type="compositionally biased region" description="Polar residues" evidence="3">
    <location>
        <begin position="340"/>
        <end position="366"/>
    </location>
</feature>
<evidence type="ECO:0000313" key="4">
    <source>
        <dbReference type="EMBL" id="KAF0686490.1"/>
    </source>
</evidence>